<reference evidence="1" key="1">
    <citation type="submission" date="2020-02" db="EMBL/GenBank/DDBJ databases">
        <authorList>
            <person name="Meier V. D."/>
        </authorList>
    </citation>
    <scope>NUCLEOTIDE SEQUENCE</scope>
    <source>
        <strain evidence="1">AVDCRST_MAG81</strain>
    </source>
</reference>
<evidence type="ECO:0000313" key="1">
    <source>
        <dbReference type="EMBL" id="CAA9590962.1"/>
    </source>
</evidence>
<accession>A0A6J4VYV7</accession>
<name>A0A6J4VYV7_9CYAN</name>
<organism evidence="1">
    <name type="scientific">uncultured Synechococcales cyanobacterium</name>
    <dbReference type="NCBI Taxonomy" id="1936017"/>
    <lineage>
        <taxon>Bacteria</taxon>
        <taxon>Bacillati</taxon>
        <taxon>Cyanobacteriota</taxon>
        <taxon>Cyanophyceae</taxon>
        <taxon>Synechococcales</taxon>
        <taxon>environmental samples</taxon>
    </lineage>
</organism>
<proteinExistence type="predicted"/>
<protein>
    <submittedName>
        <fullName evidence="1">Uncharacterized protein</fullName>
    </submittedName>
</protein>
<dbReference type="AlphaFoldDB" id="A0A6J4VYV7"/>
<gene>
    <name evidence="1" type="ORF">AVDCRST_MAG81-5369</name>
</gene>
<sequence length="70" mass="7972">MFTTQVLSSIEVKIWWGVLPEARDSLNGPLLQIAEQRHLLFWSYSLQPCGLALIRRAAIAQNHPKAIARF</sequence>
<dbReference type="EMBL" id="CADCWO010000277">
    <property type="protein sequence ID" value="CAA9590962.1"/>
    <property type="molecule type" value="Genomic_DNA"/>
</dbReference>